<comment type="caution">
    <text evidence="1">The sequence shown here is derived from an EMBL/GenBank/DDBJ whole genome shotgun (WGS) entry which is preliminary data.</text>
</comment>
<accession>A0A7W7L7H1</accession>
<dbReference type="InterPro" id="IPR014229">
    <property type="entry name" value="Spore_YtfJ"/>
</dbReference>
<name>A0A7W7L7H1_STRNE</name>
<organism evidence="1 2">
    <name type="scientific">Streptomyces netropsis</name>
    <name type="common">Streptoverticillium netropsis</name>
    <dbReference type="NCBI Taxonomy" id="55404"/>
    <lineage>
        <taxon>Bacteria</taxon>
        <taxon>Bacillati</taxon>
        <taxon>Actinomycetota</taxon>
        <taxon>Actinomycetes</taxon>
        <taxon>Kitasatosporales</taxon>
        <taxon>Streptomycetaceae</taxon>
        <taxon>Streptomyces</taxon>
    </lineage>
</organism>
<dbReference type="RefSeq" id="WP_184731229.1">
    <property type="nucleotide sequence ID" value="NZ_BMRW01000006.1"/>
</dbReference>
<sequence>MTAPDETALPIPSANMTAAHASVAMMERLANGVGSRASVTVVYGEPVTAAGVTVIPVAKVGFGFGGGTGSEAGAAKASDGGGGGGKASARPCGFIEIKNGSATYKPLRNPWLDVLVPLAALVAGTAVPGLARRLAERRLK</sequence>
<dbReference type="PANTHER" id="PTHR39162">
    <property type="entry name" value="GLL3345 PROTEIN"/>
    <property type="match status" value="1"/>
</dbReference>
<proteinExistence type="predicted"/>
<evidence type="ECO:0000313" key="1">
    <source>
        <dbReference type="EMBL" id="MBB4885015.1"/>
    </source>
</evidence>
<dbReference type="Pfam" id="PF09579">
    <property type="entry name" value="Spore_YtfJ"/>
    <property type="match status" value="1"/>
</dbReference>
<dbReference type="AlphaFoldDB" id="A0A7W7L7H1"/>
<reference evidence="1 2" key="1">
    <citation type="submission" date="2020-08" db="EMBL/GenBank/DDBJ databases">
        <title>Genomic Encyclopedia of Type Strains, Phase III (KMG-III): the genomes of soil and plant-associated and newly described type strains.</title>
        <authorList>
            <person name="Whitman W."/>
        </authorList>
    </citation>
    <scope>NUCLEOTIDE SEQUENCE [LARGE SCALE GENOMIC DNA]</scope>
    <source>
        <strain evidence="1 2">CECT 3265</strain>
    </source>
</reference>
<keyword evidence="2" id="KW-1185">Reference proteome</keyword>
<gene>
    <name evidence="1" type="ORF">FHS38_001043</name>
</gene>
<dbReference type="EMBL" id="JACHJG010000002">
    <property type="protein sequence ID" value="MBB4885015.1"/>
    <property type="molecule type" value="Genomic_DNA"/>
</dbReference>
<dbReference type="PANTHER" id="PTHR39162:SF1">
    <property type="entry name" value="SPORULATION PROTEIN YTFJ"/>
    <property type="match status" value="1"/>
</dbReference>
<evidence type="ECO:0000313" key="2">
    <source>
        <dbReference type="Proteomes" id="UP000556436"/>
    </source>
</evidence>
<dbReference type="Proteomes" id="UP000556436">
    <property type="component" value="Unassembled WGS sequence"/>
</dbReference>
<protein>
    <submittedName>
        <fullName evidence="1">Putative spore protein YtfJ</fullName>
    </submittedName>
</protein>